<sequence>MNALKKFLPGAAAGMLICLCVSCASIQQDVYVSNLDPQDRLPVTEMEREIILQDGRLLAAAGTQEDASAVIARIDALLANPSLSENARGRLYALKGRAFLAEGKTQDAAKQLKAARQINPGDPQVLILEYRLDPSIPIESRMELSDDTAPLAIESAVARYREGKYAEAAAAFDAAFIALDQVYAEAYGPLRDTAWALKDIRSDKNVKPDASYATRTELSAGELVQVIHDHSDLFLNETGGKKMSTKELFSRLSSLNLFTPVSAGTAAVRPVAQEQIVTRIVCARFLWNLYTVRTGKRAAAAAYSRAYRNDAHSESPVPDVPLDSPDFDAVLGCVENEIMELPDGIRFFPDRTFSAAEVLGWIKNLK</sequence>
<dbReference type="OrthoDB" id="355708at2"/>
<keyword evidence="2" id="KW-0732">Signal</keyword>
<evidence type="ECO:0000313" key="4">
    <source>
        <dbReference type="Proteomes" id="UP000006546"/>
    </source>
</evidence>
<name>F4LNZ6_TREBD</name>
<evidence type="ECO:0000256" key="2">
    <source>
        <dbReference type="SAM" id="SignalP"/>
    </source>
</evidence>
<dbReference type="InterPro" id="IPR011990">
    <property type="entry name" value="TPR-like_helical_dom_sf"/>
</dbReference>
<evidence type="ECO:0000313" key="3">
    <source>
        <dbReference type="EMBL" id="AEE17973.1"/>
    </source>
</evidence>
<reference evidence="4" key="1">
    <citation type="submission" date="2011-04" db="EMBL/GenBank/DDBJ databases">
        <title>The complete genome of Treponema brennaborense DSM 12168.</title>
        <authorList>
            <person name="Lucas S."/>
            <person name="Han J."/>
            <person name="Lapidus A."/>
            <person name="Bruce D."/>
            <person name="Goodwin L."/>
            <person name="Pitluck S."/>
            <person name="Peters L."/>
            <person name="Kyrpides N."/>
            <person name="Mavromatis K."/>
            <person name="Ivanova N."/>
            <person name="Mikhailova N."/>
            <person name="Pagani I."/>
            <person name="Teshima H."/>
            <person name="Detter J.C."/>
            <person name="Tapia R."/>
            <person name="Han C."/>
            <person name="Land M."/>
            <person name="Hauser L."/>
            <person name="Markowitz V."/>
            <person name="Cheng J.-F."/>
            <person name="Hugenholtz P."/>
            <person name="Woyke T."/>
            <person name="Wu D."/>
            <person name="Gronow S."/>
            <person name="Wellnitz S."/>
            <person name="Brambilla E."/>
            <person name="Klenk H.-P."/>
            <person name="Eisen J.A."/>
        </authorList>
    </citation>
    <scope>NUCLEOTIDE SEQUENCE [LARGE SCALE GENOMIC DNA]</scope>
    <source>
        <strain evidence="4">DSM 12168 / CIP 105900 / DD5/3</strain>
    </source>
</reference>
<dbReference type="RefSeq" id="WP_013759674.1">
    <property type="nucleotide sequence ID" value="NC_015500.1"/>
</dbReference>
<dbReference type="HOGENOM" id="CLU_794406_0_0_12"/>
<dbReference type="PROSITE" id="PS50005">
    <property type="entry name" value="TPR"/>
    <property type="match status" value="1"/>
</dbReference>
<dbReference type="SUPFAM" id="SSF48452">
    <property type="entry name" value="TPR-like"/>
    <property type="match status" value="1"/>
</dbReference>
<dbReference type="eggNOG" id="ENOG5031BYU">
    <property type="taxonomic scope" value="Bacteria"/>
</dbReference>
<keyword evidence="1" id="KW-0802">TPR repeat</keyword>
<feature type="signal peptide" evidence="2">
    <location>
        <begin position="1"/>
        <end position="26"/>
    </location>
</feature>
<proteinExistence type="predicted"/>
<gene>
    <name evidence="3" type="ordered locus">Trebr_2569</name>
</gene>
<organism evidence="3 4">
    <name type="scientific">Treponema brennaborense (strain DSM 12168 / CIP 105900 / DD5/3)</name>
    <dbReference type="NCBI Taxonomy" id="906968"/>
    <lineage>
        <taxon>Bacteria</taxon>
        <taxon>Pseudomonadati</taxon>
        <taxon>Spirochaetota</taxon>
        <taxon>Spirochaetia</taxon>
        <taxon>Spirochaetales</taxon>
        <taxon>Treponemataceae</taxon>
        <taxon>Treponema</taxon>
    </lineage>
</organism>
<accession>F4LNZ6</accession>
<dbReference type="EMBL" id="CP002696">
    <property type="protein sequence ID" value="AEE17973.1"/>
    <property type="molecule type" value="Genomic_DNA"/>
</dbReference>
<dbReference type="AlphaFoldDB" id="F4LNZ6"/>
<evidence type="ECO:0008006" key="5">
    <source>
        <dbReference type="Google" id="ProtNLM"/>
    </source>
</evidence>
<dbReference type="STRING" id="906968.Trebr_2569"/>
<dbReference type="InterPro" id="IPR019734">
    <property type="entry name" value="TPR_rpt"/>
</dbReference>
<dbReference type="Proteomes" id="UP000006546">
    <property type="component" value="Chromosome"/>
</dbReference>
<dbReference type="Gene3D" id="1.25.40.10">
    <property type="entry name" value="Tetratricopeptide repeat domain"/>
    <property type="match status" value="1"/>
</dbReference>
<dbReference type="KEGG" id="tbe:Trebr_2569"/>
<feature type="chain" id="PRO_5003316831" description="Lipoprotein" evidence="2">
    <location>
        <begin position="27"/>
        <end position="366"/>
    </location>
</feature>
<protein>
    <recommendedName>
        <fullName evidence="5">Lipoprotein</fullName>
    </recommendedName>
</protein>
<evidence type="ECO:0000256" key="1">
    <source>
        <dbReference type="PROSITE-ProRule" id="PRU00339"/>
    </source>
</evidence>
<keyword evidence="4" id="KW-1185">Reference proteome</keyword>
<feature type="repeat" description="TPR" evidence="1">
    <location>
        <begin position="89"/>
        <end position="122"/>
    </location>
</feature>